<dbReference type="InParanoid" id="E4XUP7"/>
<gene>
    <name evidence="1" type="ORF">GSOID_T00004756001</name>
</gene>
<dbReference type="EMBL" id="FN653187">
    <property type="protein sequence ID" value="CBY13444.1"/>
    <property type="molecule type" value="Genomic_DNA"/>
</dbReference>
<name>E4XUP7_OIKDI</name>
<proteinExistence type="predicted"/>
<evidence type="ECO:0000313" key="2">
    <source>
        <dbReference type="Proteomes" id="UP000001307"/>
    </source>
</evidence>
<evidence type="ECO:0000313" key="1">
    <source>
        <dbReference type="EMBL" id="CBY13444.1"/>
    </source>
</evidence>
<dbReference type="Proteomes" id="UP000001307">
    <property type="component" value="Unassembled WGS sequence"/>
</dbReference>
<keyword evidence="2" id="KW-1185">Reference proteome</keyword>
<organism evidence="1">
    <name type="scientific">Oikopleura dioica</name>
    <name type="common">Tunicate</name>
    <dbReference type="NCBI Taxonomy" id="34765"/>
    <lineage>
        <taxon>Eukaryota</taxon>
        <taxon>Metazoa</taxon>
        <taxon>Chordata</taxon>
        <taxon>Tunicata</taxon>
        <taxon>Appendicularia</taxon>
        <taxon>Copelata</taxon>
        <taxon>Oikopleuridae</taxon>
        <taxon>Oikopleura</taxon>
    </lineage>
</organism>
<reference evidence="1" key="1">
    <citation type="journal article" date="2010" name="Science">
        <title>Plasticity of animal genome architecture unmasked by rapid evolution of a pelagic tunicate.</title>
        <authorList>
            <person name="Denoeud F."/>
            <person name="Henriet S."/>
            <person name="Mungpakdee S."/>
            <person name="Aury J.M."/>
            <person name="Da Silva C."/>
            <person name="Brinkmann H."/>
            <person name="Mikhaleva J."/>
            <person name="Olsen L.C."/>
            <person name="Jubin C."/>
            <person name="Canestro C."/>
            <person name="Bouquet J.M."/>
            <person name="Danks G."/>
            <person name="Poulain J."/>
            <person name="Campsteijn C."/>
            <person name="Adamski M."/>
            <person name="Cross I."/>
            <person name="Yadetie F."/>
            <person name="Muffato M."/>
            <person name="Louis A."/>
            <person name="Butcher S."/>
            <person name="Tsagkogeorga G."/>
            <person name="Konrad A."/>
            <person name="Singh S."/>
            <person name="Jensen M.F."/>
            <person name="Cong E.H."/>
            <person name="Eikeseth-Otteraa H."/>
            <person name="Noel B."/>
            <person name="Anthouard V."/>
            <person name="Porcel B.M."/>
            <person name="Kachouri-Lafond R."/>
            <person name="Nishino A."/>
            <person name="Ugolini M."/>
            <person name="Chourrout P."/>
            <person name="Nishida H."/>
            <person name="Aasland R."/>
            <person name="Huzurbazar S."/>
            <person name="Westhof E."/>
            <person name="Delsuc F."/>
            <person name="Lehrach H."/>
            <person name="Reinhardt R."/>
            <person name="Weissenbach J."/>
            <person name="Roy S.W."/>
            <person name="Artiguenave F."/>
            <person name="Postlethwait J.H."/>
            <person name="Manak J.R."/>
            <person name="Thompson E.M."/>
            <person name="Jaillon O."/>
            <person name="Du Pasquier L."/>
            <person name="Boudinot P."/>
            <person name="Liberles D.A."/>
            <person name="Volff J.N."/>
            <person name="Philippe H."/>
            <person name="Lenhard B."/>
            <person name="Roest Crollius H."/>
            <person name="Wincker P."/>
            <person name="Chourrout D."/>
        </authorList>
    </citation>
    <scope>NUCLEOTIDE SEQUENCE [LARGE SCALE GENOMIC DNA]</scope>
</reference>
<accession>E4XUP7</accession>
<dbReference type="AlphaFoldDB" id="E4XUP7"/>
<protein>
    <submittedName>
        <fullName evidence="1">Uncharacterized protein</fullName>
    </submittedName>
</protein>
<sequence>MDETEIYETMRKSKIYRRCREEKVIRDTVIRMSDLVLLKNLRKFFQRSYAITFSSRQFLEKQLIKALLYTEDCSSNNNQITRSIIVC</sequence>